<evidence type="ECO:0000313" key="3">
    <source>
        <dbReference type="Proteomes" id="UP000554482"/>
    </source>
</evidence>
<feature type="region of interest" description="Disordered" evidence="1">
    <location>
        <begin position="259"/>
        <end position="290"/>
    </location>
</feature>
<dbReference type="AlphaFoldDB" id="A0A7J6X5P9"/>
<accession>A0A7J6X5P9</accession>
<name>A0A7J6X5P9_THATH</name>
<sequence length="317" mass="34772">MESYGSSVHPSNAIVGKLGSLSYHIARLDTSSMPPDVESVKSDDDDESFFVVDRTWATLFRFSRRDCLGLEEKKNALLNSQLQELRVSSVSPSTPTANADWKTEKLILLGQIVDLENLNFESEARCKVLSKELEGLKAELLRLHYIAHNTSSVSCELPPLPAAPPISSTQSSNFVHALPLRGRLRPFQCAPWQGQGSRLTCFSCGRTRHWASQCMVRPFQPSVPNQWNSMPNTDSDVLDPLVSFPSSPVLLPVQDSLVRQDSSSDGELDTSPSDPPLDPSPASSVVQSPTTPAPFALTVVDMFDKASARVKQHLLVT</sequence>
<comment type="caution">
    <text evidence="2">The sequence shown here is derived from an EMBL/GenBank/DDBJ whole genome shotgun (WGS) entry which is preliminary data.</text>
</comment>
<gene>
    <name evidence="2" type="ORF">FRX31_005710</name>
</gene>
<protein>
    <recommendedName>
        <fullName evidence="4">CCHC-type domain-containing protein</fullName>
    </recommendedName>
</protein>
<evidence type="ECO:0008006" key="4">
    <source>
        <dbReference type="Google" id="ProtNLM"/>
    </source>
</evidence>
<proteinExistence type="predicted"/>
<evidence type="ECO:0000313" key="2">
    <source>
        <dbReference type="EMBL" id="KAF5204703.1"/>
    </source>
</evidence>
<keyword evidence="3" id="KW-1185">Reference proteome</keyword>
<organism evidence="2 3">
    <name type="scientific">Thalictrum thalictroides</name>
    <name type="common">Rue-anemone</name>
    <name type="synonym">Anemone thalictroides</name>
    <dbReference type="NCBI Taxonomy" id="46969"/>
    <lineage>
        <taxon>Eukaryota</taxon>
        <taxon>Viridiplantae</taxon>
        <taxon>Streptophyta</taxon>
        <taxon>Embryophyta</taxon>
        <taxon>Tracheophyta</taxon>
        <taxon>Spermatophyta</taxon>
        <taxon>Magnoliopsida</taxon>
        <taxon>Ranunculales</taxon>
        <taxon>Ranunculaceae</taxon>
        <taxon>Thalictroideae</taxon>
        <taxon>Thalictrum</taxon>
    </lineage>
</organism>
<dbReference type="EMBL" id="JABWDY010005096">
    <property type="protein sequence ID" value="KAF5204703.1"/>
    <property type="molecule type" value="Genomic_DNA"/>
</dbReference>
<reference evidence="2 3" key="1">
    <citation type="submission" date="2020-06" db="EMBL/GenBank/DDBJ databases">
        <title>Transcriptomic and genomic resources for Thalictrum thalictroides and T. hernandezii: Facilitating candidate gene discovery in an emerging model plant lineage.</title>
        <authorList>
            <person name="Arias T."/>
            <person name="Riano-Pachon D.M."/>
            <person name="Di Stilio V.S."/>
        </authorList>
    </citation>
    <scope>NUCLEOTIDE SEQUENCE [LARGE SCALE GENOMIC DNA]</scope>
    <source>
        <strain evidence="3">cv. WT478/WT964</strain>
        <tissue evidence="2">Leaves</tissue>
    </source>
</reference>
<dbReference type="Proteomes" id="UP000554482">
    <property type="component" value="Unassembled WGS sequence"/>
</dbReference>
<evidence type="ECO:0000256" key="1">
    <source>
        <dbReference type="SAM" id="MobiDB-lite"/>
    </source>
</evidence>